<keyword evidence="4" id="KW-1185">Reference proteome</keyword>
<organism evidence="3 4">
    <name type="scientific">Neoarthrinium moseri</name>
    <dbReference type="NCBI Taxonomy" id="1658444"/>
    <lineage>
        <taxon>Eukaryota</taxon>
        <taxon>Fungi</taxon>
        <taxon>Dikarya</taxon>
        <taxon>Ascomycota</taxon>
        <taxon>Pezizomycotina</taxon>
        <taxon>Sordariomycetes</taxon>
        <taxon>Xylariomycetidae</taxon>
        <taxon>Amphisphaeriales</taxon>
        <taxon>Apiosporaceae</taxon>
        <taxon>Neoarthrinium</taxon>
    </lineage>
</organism>
<feature type="region of interest" description="Disordered" evidence="2">
    <location>
        <begin position="12"/>
        <end position="31"/>
    </location>
</feature>
<comment type="caution">
    <text evidence="3">The sequence shown here is derived from an EMBL/GenBank/DDBJ whole genome shotgun (WGS) entry which is preliminary data.</text>
</comment>
<evidence type="ECO:0000256" key="1">
    <source>
        <dbReference type="SAM" id="Coils"/>
    </source>
</evidence>
<evidence type="ECO:0000256" key="2">
    <source>
        <dbReference type="SAM" id="MobiDB-lite"/>
    </source>
</evidence>
<dbReference type="AlphaFoldDB" id="A0A9P9WMQ7"/>
<evidence type="ECO:0000313" key="4">
    <source>
        <dbReference type="Proteomes" id="UP000829685"/>
    </source>
</evidence>
<keyword evidence="1" id="KW-0175">Coiled coil</keyword>
<reference evidence="3" key="1">
    <citation type="submission" date="2021-03" db="EMBL/GenBank/DDBJ databases">
        <title>Revisited historic fungal species revealed as producer of novel bioactive compounds through whole genome sequencing and comparative genomics.</title>
        <authorList>
            <person name="Vignolle G.A."/>
            <person name="Hochenegger N."/>
            <person name="Mach R.L."/>
            <person name="Mach-Aigner A.R."/>
            <person name="Javad Rahimi M."/>
            <person name="Salim K.A."/>
            <person name="Chan C.M."/>
            <person name="Lim L.B.L."/>
            <person name="Cai F."/>
            <person name="Druzhinina I.S."/>
            <person name="U'Ren J.M."/>
            <person name="Derntl C."/>
        </authorList>
    </citation>
    <scope>NUCLEOTIDE SEQUENCE</scope>
    <source>
        <strain evidence="3">TUCIM 5799</strain>
    </source>
</reference>
<accession>A0A9P9WMQ7</accession>
<name>A0A9P9WMQ7_9PEZI</name>
<proteinExistence type="predicted"/>
<gene>
    <name evidence="3" type="ORF">JX265_006113</name>
</gene>
<feature type="coiled-coil region" evidence="1">
    <location>
        <begin position="56"/>
        <end position="206"/>
    </location>
</feature>
<dbReference type="EMBL" id="JAFIMR010000013">
    <property type="protein sequence ID" value="KAI1871073.1"/>
    <property type="molecule type" value="Genomic_DNA"/>
</dbReference>
<feature type="region of interest" description="Disordered" evidence="2">
    <location>
        <begin position="477"/>
        <end position="508"/>
    </location>
</feature>
<evidence type="ECO:0000313" key="3">
    <source>
        <dbReference type="EMBL" id="KAI1871073.1"/>
    </source>
</evidence>
<protein>
    <submittedName>
        <fullName evidence="3">Uncharacterized protein</fullName>
    </submittedName>
</protein>
<dbReference type="Proteomes" id="UP000829685">
    <property type="component" value="Unassembled WGS sequence"/>
</dbReference>
<sequence length="508" mass="56844">MGLRSFKERMLSKMAESKAKSNVNGAAKPAKEPSKFMNWLNLTKSITTDTEQFKEYAEIVEARGRLQKQYDDLLKEHEQLKREHTKMNQDLTNEKANAKKERAVLTHSFGEHYQAWKQNDGIVEKCNEEIAKLKTDRQSAKSENQKLQSRVKQLEAKCANANNLNAEHERTIRDLQNEHTLLRGTLQTREAQRDKLDTLLKQAEDNLGLGFLRSLDKASVTYLRSILEDLSGKCQQLTLDFFSSDYVPKNLKAVIESENGLKGGTVIPLSVSTSKEGKLMRCAAAGAVIANTLQKHVFRLCYVPSDVGQAGPIIEAAERLLELFDLEKERQDIYRCQLLQLLDDTKVCEEVAERATSEAYSVLGQLVPNSRLDDLQSELIGLFREAVEMWSSRAQLARDVVVAKQASREDAEVGWYKDVYGSISEPNYEHRSICAHLFPRIVAVSEGAVQVLHGGCVLWSNQPAVLMAKDEAVSAQATASNGGGLGRAKRRSSVNTPRSPVAQRAQLQ</sequence>